<gene>
    <name evidence="4" type="ORF">COCCU_06195</name>
</gene>
<evidence type="ECO:0000313" key="5">
    <source>
        <dbReference type="Proteomes" id="UP000424462"/>
    </source>
</evidence>
<evidence type="ECO:0000313" key="4">
    <source>
        <dbReference type="EMBL" id="QGU07183.1"/>
    </source>
</evidence>
<dbReference type="Gene3D" id="3.40.50.150">
    <property type="entry name" value="Vaccinia Virus protein VP39"/>
    <property type="match status" value="1"/>
</dbReference>
<evidence type="ECO:0000256" key="2">
    <source>
        <dbReference type="SAM" id="MobiDB-lite"/>
    </source>
</evidence>
<dbReference type="PANTHER" id="PTHR43861">
    <property type="entry name" value="TRANS-ACONITATE 2-METHYLTRANSFERASE-RELATED"/>
    <property type="match status" value="1"/>
</dbReference>
<dbReference type="AlphaFoldDB" id="A0A6B8VSP9"/>
<evidence type="ECO:0000256" key="1">
    <source>
        <dbReference type="ARBA" id="ARBA00022679"/>
    </source>
</evidence>
<keyword evidence="1" id="KW-0808">Transferase</keyword>
<dbReference type="CDD" id="cd02440">
    <property type="entry name" value="AdoMet_MTases"/>
    <property type="match status" value="1"/>
</dbReference>
<dbReference type="InterPro" id="IPR041698">
    <property type="entry name" value="Methyltransf_25"/>
</dbReference>
<feature type="domain" description="Methyltransferase" evidence="3">
    <location>
        <begin position="52"/>
        <end position="144"/>
    </location>
</feature>
<name>A0A6B8VSP9_9CORY</name>
<organism evidence="4 5">
    <name type="scientific">Corynebacterium occultum</name>
    <dbReference type="NCBI Taxonomy" id="2675219"/>
    <lineage>
        <taxon>Bacteria</taxon>
        <taxon>Bacillati</taxon>
        <taxon>Actinomycetota</taxon>
        <taxon>Actinomycetes</taxon>
        <taxon>Mycobacteriales</taxon>
        <taxon>Corynebacteriaceae</taxon>
        <taxon>Corynebacterium</taxon>
    </lineage>
</organism>
<protein>
    <submittedName>
        <fullName evidence="4">Tellurite resistance protein TehB</fullName>
    </submittedName>
</protein>
<reference evidence="4 5" key="1">
    <citation type="submission" date="2019-11" db="EMBL/GenBank/DDBJ databases">
        <title>Complete genome sequence of Corynebacterium kalinowskii 1959, a novel Corynebacterium species isolated from soil of a small paddock in Vilsendorf, Germany.</title>
        <authorList>
            <person name="Schaffert L."/>
            <person name="Ruwe M."/>
            <person name="Milse J."/>
            <person name="Hanuschka K."/>
            <person name="Ortseifen V."/>
            <person name="Droste J."/>
            <person name="Brandt D."/>
            <person name="Schlueter L."/>
            <person name="Kutter Y."/>
            <person name="Vinke S."/>
            <person name="Viehoefer P."/>
            <person name="Jacob L."/>
            <person name="Luebke N.-C."/>
            <person name="Schulte-Berndt E."/>
            <person name="Hain C."/>
            <person name="Linder M."/>
            <person name="Schmidt P."/>
            <person name="Wollenschlaeger L."/>
            <person name="Luttermann T."/>
            <person name="Thieme E."/>
            <person name="Hassa J."/>
            <person name="Haak M."/>
            <person name="Wittchen M."/>
            <person name="Mentz A."/>
            <person name="Persicke M."/>
            <person name="Busche T."/>
            <person name="Ruckert C."/>
        </authorList>
    </citation>
    <scope>NUCLEOTIDE SEQUENCE [LARGE SCALE GENOMIC DNA]</scope>
    <source>
        <strain evidence="4 5">2039</strain>
    </source>
</reference>
<proteinExistence type="predicted"/>
<dbReference type="GO" id="GO:0016740">
    <property type="term" value="F:transferase activity"/>
    <property type="evidence" value="ECO:0007669"/>
    <property type="project" value="UniProtKB-KW"/>
</dbReference>
<dbReference type="PANTHER" id="PTHR43861:SF3">
    <property type="entry name" value="PUTATIVE (AFU_ORTHOLOGUE AFUA_2G14390)-RELATED"/>
    <property type="match status" value="1"/>
</dbReference>
<dbReference type="SUPFAM" id="SSF53335">
    <property type="entry name" value="S-adenosyl-L-methionine-dependent methyltransferases"/>
    <property type="match status" value="1"/>
</dbReference>
<evidence type="ECO:0000259" key="3">
    <source>
        <dbReference type="Pfam" id="PF13649"/>
    </source>
</evidence>
<dbReference type="RefSeq" id="WP_156230698.1">
    <property type="nucleotide sequence ID" value="NZ_CP046455.1"/>
</dbReference>
<dbReference type="InterPro" id="IPR029063">
    <property type="entry name" value="SAM-dependent_MTases_sf"/>
</dbReference>
<dbReference type="Pfam" id="PF13649">
    <property type="entry name" value="Methyltransf_25"/>
    <property type="match status" value="1"/>
</dbReference>
<keyword evidence="5" id="KW-1185">Reference proteome</keyword>
<feature type="region of interest" description="Disordered" evidence="2">
    <location>
        <begin position="1"/>
        <end position="31"/>
    </location>
</feature>
<dbReference type="EMBL" id="CP046455">
    <property type="protein sequence ID" value="QGU07183.1"/>
    <property type="molecule type" value="Genomic_DNA"/>
</dbReference>
<sequence>MTTHQDRHHEHHNTHSRQDAEGFYAGTEPRWSGEPNQALVRELSDLAPGRCLDIGCGEGADLLWLARQGWEALGIDFAPTAVARTQALIDAAKSEDTNLRAEAREAAFPGLGETDFDLITASYTQIPRSAEAVAELRGSLKVGGTLFMVHHVFGQTEAAQAEGIILPEWLASQLGDDFRVLKLELSSRDIATGAGAHHHDDLVLVAVREH</sequence>
<accession>A0A6B8VSP9</accession>
<dbReference type="KEGG" id="cok:COCCU_06195"/>
<dbReference type="Proteomes" id="UP000424462">
    <property type="component" value="Chromosome"/>
</dbReference>